<evidence type="ECO:0000313" key="3">
    <source>
        <dbReference type="Proteomes" id="UP001175211"/>
    </source>
</evidence>
<feature type="chain" id="PRO_5041417615" description="Secreted protein" evidence="1">
    <location>
        <begin position="25"/>
        <end position="97"/>
    </location>
</feature>
<accession>A0AA39JGB0</accession>
<keyword evidence="3" id="KW-1185">Reference proteome</keyword>
<dbReference type="AlphaFoldDB" id="A0AA39JGB0"/>
<gene>
    <name evidence="2" type="ORF">EV420DRAFT_1580478</name>
</gene>
<dbReference type="RefSeq" id="XP_060323937.1">
    <property type="nucleotide sequence ID" value="XM_060474623.1"/>
</dbReference>
<dbReference type="GeneID" id="85358171"/>
<comment type="caution">
    <text evidence="2">The sequence shown here is derived from an EMBL/GenBank/DDBJ whole genome shotgun (WGS) entry which is preliminary data.</text>
</comment>
<evidence type="ECO:0000313" key="2">
    <source>
        <dbReference type="EMBL" id="KAK0441251.1"/>
    </source>
</evidence>
<keyword evidence="1" id="KW-0732">Signal</keyword>
<sequence>MMPTMKSIFVFLAAISYFLEVNRGCALLPEPEKCAMLKKIRLFFNLRFLTHNSFHLTFHKFNGIPLLQVLSFLHRSLLFSSGFLHWSCQIYYEDSTS</sequence>
<dbReference type="Proteomes" id="UP001175211">
    <property type="component" value="Unassembled WGS sequence"/>
</dbReference>
<dbReference type="EMBL" id="JAUEPS010000071">
    <property type="protein sequence ID" value="KAK0441251.1"/>
    <property type="molecule type" value="Genomic_DNA"/>
</dbReference>
<proteinExistence type="predicted"/>
<protein>
    <recommendedName>
        <fullName evidence="4">Secreted protein</fullName>
    </recommendedName>
</protein>
<evidence type="ECO:0008006" key="4">
    <source>
        <dbReference type="Google" id="ProtNLM"/>
    </source>
</evidence>
<organism evidence="2 3">
    <name type="scientific">Armillaria tabescens</name>
    <name type="common">Ringless honey mushroom</name>
    <name type="synonym">Agaricus tabescens</name>
    <dbReference type="NCBI Taxonomy" id="1929756"/>
    <lineage>
        <taxon>Eukaryota</taxon>
        <taxon>Fungi</taxon>
        <taxon>Dikarya</taxon>
        <taxon>Basidiomycota</taxon>
        <taxon>Agaricomycotina</taxon>
        <taxon>Agaricomycetes</taxon>
        <taxon>Agaricomycetidae</taxon>
        <taxon>Agaricales</taxon>
        <taxon>Marasmiineae</taxon>
        <taxon>Physalacriaceae</taxon>
        <taxon>Desarmillaria</taxon>
    </lineage>
</organism>
<feature type="signal peptide" evidence="1">
    <location>
        <begin position="1"/>
        <end position="24"/>
    </location>
</feature>
<evidence type="ECO:0000256" key="1">
    <source>
        <dbReference type="SAM" id="SignalP"/>
    </source>
</evidence>
<reference evidence="2" key="1">
    <citation type="submission" date="2023-06" db="EMBL/GenBank/DDBJ databases">
        <authorList>
            <consortium name="Lawrence Berkeley National Laboratory"/>
            <person name="Ahrendt S."/>
            <person name="Sahu N."/>
            <person name="Indic B."/>
            <person name="Wong-Bajracharya J."/>
            <person name="Merenyi Z."/>
            <person name="Ke H.-M."/>
            <person name="Monk M."/>
            <person name="Kocsube S."/>
            <person name="Drula E."/>
            <person name="Lipzen A."/>
            <person name="Balint B."/>
            <person name="Henrissat B."/>
            <person name="Andreopoulos B."/>
            <person name="Martin F.M."/>
            <person name="Harder C.B."/>
            <person name="Rigling D."/>
            <person name="Ford K.L."/>
            <person name="Foster G.D."/>
            <person name="Pangilinan J."/>
            <person name="Papanicolaou A."/>
            <person name="Barry K."/>
            <person name="LaButti K."/>
            <person name="Viragh M."/>
            <person name="Koriabine M."/>
            <person name="Yan M."/>
            <person name="Riley R."/>
            <person name="Champramary S."/>
            <person name="Plett K.L."/>
            <person name="Tsai I.J."/>
            <person name="Slot J."/>
            <person name="Sipos G."/>
            <person name="Plett J."/>
            <person name="Nagy L.G."/>
            <person name="Grigoriev I.V."/>
        </authorList>
    </citation>
    <scope>NUCLEOTIDE SEQUENCE</scope>
    <source>
        <strain evidence="2">CCBAS 213</strain>
    </source>
</reference>
<name>A0AA39JGB0_ARMTA</name>